<reference evidence="3 4" key="1">
    <citation type="submission" date="2019-08" db="EMBL/GenBank/DDBJ databases">
        <title>In-depth cultivation of the pig gut microbiome towards novel bacterial diversity and tailored functional studies.</title>
        <authorList>
            <person name="Wylensek D."/>
            <person name="Hitch T.C.A."/>
            <person name="Clavel T."/>
        </authorList>
    </citation>
    <scope>NUCLEOTIDE SEQUENCE [LARGE SCALE GENOMIC DNA]</scope>
    <source>
        <strain evidence="3 4">WB03_NA08</strain>
    </source>
</reference>
<evidence type="ECO:0000256" key="1">
    <source>
        <dbReference type="SAM" id="MobiDB-lite"/>
    </source>
</evidence>
<gene>
    <name evidence="3" type="ORF">FYJ24_10280</name>
</gene>
<keyword evidence="4" id="KW-1185">Reference proteome</keyword>
<protein>
    <submittedName>
        <fullName evidence="3">Uncharacterized protein</fullName>
    </submittedName>
</protein>
<dbReference type="EMBL" id="VULO01000012">
    <property type="protein sequence ID" value="MSS85139.1"/>
    <property type="molecule type" value="Genomic_DNA"/>
</dbReference>
<dbReference type="Proteomes" id="UP000470875">
    <property type="component" value="Unassembled WGS sequence"/>
</dbReference>
<keyword evidence="2" id="KW-0812">Transmembrane</keyword>
<dbReference type="AlphaFoldDB" id="A0A6N7VTP2"/>
<proteinExistence type="predicted"/>
<accession>A0A6N7VTP2</accession>
<keyword evidence="2" id="KW-0472">Membrane</keyword>
<dbReference type="RefSeq" id="WP_206192650.1">
    <property type="nucleotide sequence ID" value="NZ_VULO01000012.1"/>
</dbReference>
<comment type="caution">
    <text evidence="3">The sequence shown here is derived from an EMBL/GenBank/DDBJ whole genome shotgun (WGS) entry which is preliminary data.</text>
</comment>
<keyword evidence="2" id="KW-1133">Transmembrane helix</keyword>
<name>A0A6N7VTP2_9ACTO</name>
<feature type="compositionally biased region" description="Low complexity" evidence="1">
    <location>
        <begin position="51"/>
        <end position="74"/>
    </location>
</feature>
<feature type="transmembrane region" description="Helical" evidence="2">
    <location>
        <begin position="83"/>
        <end position="103"/>
    </location>
</feature>
<evidence type="ECO:0000313" key="4">
    <source>
        <dbReference type="Proteomes" id="UP000470875"/>
    </source>
</evidence>
<organism evidence="3 4">
    <name type="scientific">Scrofimicrobium canadense</name>
    <dbReference type="NCBI Taxonomy" id="2652290"/>
    <lineage>
        <taxon>Bacteria</taxon>
        <taxon>Bacillati</taxon>
        <taxon>Actinomycetota</taxon>
        <taxon>Actinomycetes</taxon>
        <taxon>Actinomycetales</taxon>
        <taxon>Actinomycetaceae</taxon>
        <taxon>Scrofimicrobium</taxon>
    </lineage>
</organism>
<evidence type="ECO:0000256" key="2">
    <source>
        <dbReference type="SAM" id="Phobius"/>
    </source>
</evidence>
<evidence type="ECO:0000313" key="3">
    <source>
        <dbReference type="EMBL" id="MSS85139.1"/>
    </source>
</evidence>
<sequence length="109" mass="10878">MPGDAKVSVEVTGQGNGTVLDGCEGCQDQPITVAAPPQKPDGPDTDPVGEQSGQQSQSPQSTDLSSSTTADTSSLATTGAHRIGLLAALIAGVVLLGSGLVALSRNQHR</sequence>
<feature type="region of interest" description="Disordered" evidence="1">
    <location>
        <begin position="1"/>
        <end position="74"/>
    </location>
</feature>